<dbReference type="EMBL" id="PCYK01000029">
    <property type="protein sequence ID" value="PIR45772.1"/>
    <property type="molecule type" value="Genomic_DNA"/>
</dbReference>
<gene>
    <name evidence="1" type="ORF">COV08_03305</name>
</gene>
<dbReference type="Proteomes" id="UP000230431">
    <property type="component" value="Unassembled WGS sequence"/>
</dbReference>
<organism evidence="1 2">
    <name type="scientific">Candidatus Vogelbacteria bacterium CG10_big_fil_rev_8_21_14_0_10_49_38</name>
    <dbReference type="NCBI Taxonomy" id="1975043"/>
    <lineage>
        <taxon>Bacteria</taxon>
        <taxon>Candidatus Vogeliibacteriota</taxon>
    </lineage>
</organism>
<sequence>MALMFKPSEPQATLAALIFYILNPTCWDPLTNLMKFLSKAKKTLFSKGFLNPQFHQICLALATTCRKNNLASDTICYVCSQKPQKNMVFERR</sequence>
<dbReference type="AlphaFoldDB" id="A0A2H0RGU6"/>
<proteinExistence type="predicted"/>
<evidence type="ECO:0000313" key="1">
    <source>
        <dbReference type="EMBL" id="PIR45772.1"/>
    </source>
</evidence>
<comment type="caution">
    <text evidence="1">The sequence shown here is derived from an EMBL/GenBank/DDBJ whole genome shotgun (WGS) entry which is preliminary data.</text>
</comment>
<accession>A0A2H0RGU6</accession>
<reference evidence="1 2" key="1">
    <citation type="submission" date="2017-09" db="EMBL/GenBank/DDBJ databases">
        <title>Depth-based differentiation of microbial function through sediment-hosted aquifers and enrichment of novel symbionts in the deep terrestrial subsurface.</title>
        <authorList>
            <person name="Probst A.J."/>
            <person name="Ladd B."/>
            <person name="Jarett J.K."/>
            <person name="Geller-Mcgrath D.E."/>
            <person name="Sieber C.M."/>
            <person name="Emerson J.B."/>
            <person name="Anantharaman K."/>
            <person name="Thomas B.C."/>
            <person name="Malmstrom R."/>
            <person name="Stieglmeier M."/>
            <person name="Klingl A."/>
            <person name="Woyke T."/>
            <person name="Ryan C.M."/>
            <person name="Banfield J.F."/>
        </authorList>
    </citation>
    <scope>NUCLEOTIDE SEQUENCE [LARGE SCALE GENOMIC DNA]</scope>
    <source>
        <strain evidence="1">CG10_big_fil_rev_8_21_14_0_10_49_38</strain>
    </source>
</reference>
<evidence type="ECO:0000313" key="2">
    <source>
        <dbReference type="Proteomes" id="UP000230431"/>
    </source>
</evidence>
<protein>
    <submittedName>
        <fullName evidence="1">Uncharacterized protein</fullName>
    </submittedName>
</protein>
<name>A0A2H0RGU6_9BACT</name>